<dbReference type="EMBL" id="JBHUEM010000060">
    <property type="protein sequence ID" value="MFD1739851.1"/>
    <property type="molecule type" value="Genomic_DNA"/>
</dbReference>
<proteinExistence type="predicted"/>
<keyword evidence="2" id="KW-1185">Reference proteome</keyword>
<evidence type="ECO:0000313" key="2">
    <source>
        <dbReference type="Proteomes" id="UP001597214"/>
    </source>
</evidence>
<accession>A0ABW4LY68</accession>
<protein>
    <submittedName>
        <fullName evidence="1">Uncharacterized protein</fullName>
    </submittedName>
</protein>
<reference evidence="2" key="1">
    <citation type="journal article" date="2019" name="Int. J. Syst. Evol. Microbiol.">
        <title>The Global Catalogue of Microorganisms (GCM) 10K type strain sequencing project: providing services to taxonomists for standard genome sequencing and annotation.</title>
        <authorList>
            <consortium name="The Broad Institute Genomics Platform"/>
            <consortium name="The Broad Institute Genome Sequencing Center for Infectious Disease"/>
            <person name="Wu L."/>
            <person name="Ma J."/>
        </authorList>
    </citation>
    <scope>NUCLEOTIDE SEQUENCE [LARGE SCALE GENOMIC DNA]</scope>
    <source>
        <strain evidence="2">CCUG 49339</strain>
    </source>
</reference>
<gene>
    <name evidence="1" type="ORF">ACFSCX_25630</name>
</gene>
<sequence>MIRKLNEQDHEVVFPFLSKEASFNLFILGDIEAFGYETDFQELWGQFDEEGNIQAVLLRYHETFTPYASGKIDVEGFAEIIKQRGQKKVSLSGKSSIAEQFEAVSGLNLGNKKATFFAECRTARSSHPLRRRAFI</sequence>
<name>A0ABW4LY68_9BACI</name>
<evidence type="ECO:0000313" key="1">
    <source>
        <dbReference type="EMBL" id="MFD1739851.1"/>
    </source>
</evidence>
<dbReference type="RefSeq" id="WP_377931115.1">
    <property type="nucleotide sequence ID" value="NZ_JBHUEM010000060.1"/>
</dbReference>
<organism evidence="1 2">
    <name type="scientific">Bacillus salitolerans</name>
    <dbReference type="NCBI Taxonomy" id="1437434"/>
    <lineage>
        <taxon>Bacteria</taxon>
        <taxon>Bacillati</taxon>
        <taxon>Bacillota</taxon>
        <taxon>Bacilli</taxon>
        <taxon>Bacillales</taxon>
        <taxon>Bacillaceae</taxon>
        <taxon>Bacillus</taxon>
    </lineage>
</organism>
<comment type="caution">
    <text evidence="1">The sequence shown here is derived from an EMBL/GenBank/DDBJ whole genome shotgun (WGS) entry which is preliminary data.</text>
</comment>
<dbReference type="Proteomes" id="UP001597214">
    <property type="component" value="Unassembled WGS sequence"/>
</dbReference>